<dbReference type="VEuPathDB" id="VectorBase:AMAM013246"/>
<name>A0A182STT2_9DIPT</name>
<protein>
    <submittedName>
        <fullName evidence="3">Uncharacterized protein</fullName>
    </submittedName>
</protein>
<dbReference type="Proteomes" id="UP000075901">
    <property type="component" value="Unassembled WGS sequence"/>
</dbReference>
<evidence type="ECO:0000313" key="4">
    <source>
        <dbReference type="Proteomes" id="UP000075901"/>
    </source>
</evidence>
<sequence>MNHSLVFNGASRDGDSNNYWEAAIAFATHLGTFLQALVIPLLLVIGVQFAVQLYNTIRREALRQLQQHVDALYQDRQRLIEEIKLDLLRTLNKGTKEPDAASDASSFVVAAKTSEKKECE</sequence>
<reference evidence="3" key="2">
    <citation type="submission" date="2020-05" db="UniProtKB">
        <authorList>
            <consortium name="EnsemblMetazoa"/>
        </authorList>
    </citation>
    <scope>IDENTIFICATION</scope>
    <source>
        <strain evidence="3">maculatus3</strain>
    </source>
</reference>
<accession>A0A182STT2</accession>
<keyword evidence="2" id="KW-0812">Transmembrane</keyword>
<feature type="region of interest" description="Disordered" evidence="1">
    <location>
        <begin position="95"/>
        <end position="120"/>
    </location>
</feature>
<reference evidence="4" key="1">
    <citation type="submission" date="2013-09" db="EMBL/GenBank/DDBJ databases">
        <title>The Genome Sequence of Anopheles maculatus species B.</title>
        <authorList>
            <consortium name="The Broad Institute Genomics Platform"/>
            <person name="Neafsey D.E."/>
            <person name="Besansky N."/>
            <person name="Howell P."/>
            <person name="Walton C."/>
            <person name="Young S.K."/>
            <person name="Zeng Q."/>
            <person name="Gargeya S."/>
            <person name="Fitzgerald M."/>
            <person name="Haas B."/>
            <person name="Abouelleil A."/>
            <person name="Allen A.W."/>
            <person name="Alvarado L."/>
            <person name="Arachchi H.M."/>
            <person name="Berlin A.M."/>
            <person name="Chapman S.B."/>
            <person name="Gainer-Dewar J."/>
            <person name="Goldberg J."/>
            <person name="Griggs A."/>
            <person name="Gujja S."/>
            <person name="Hansen M."/>
            <person name="Howarth C."/>
            <person name="Imamovic A."/>
            <person name="Ireland A."/>
            <person name="Larimer J."/>
            <person name="McCowan C."/>
            <person name="Murphy C."/>
            <person name="Pearson M."/>
            <person name="Poon T.W."/>
            <person name="Priest M."/>
            <person name="Roberts A."/>
            <person name="Saif S."/>
            <person name="Shea T."/>
            <person name="Sisk P."/>
            <person name="Sykes S."/>
            <person name="Wortman J."/>
            <person name="Nusbaum C."/>
            <person name="Birren B."/>
        </authorList>
    </citation>
    <scope>NUCLEOTIDE SEQUENCE [LARGE SCALE GENOMIC DNA]</scope>
    <source>
        <strain evidence="4">maculatus3</strain>
    </source>
</reference>
<feature type="compositionally biased region" description="Low complexity" evidence="1">
    <location>
        <begin position="101"/>
        <end position="111"/>
    </location>
</feature>
<keyword evidence="4" id="KW-1185">Reference proteome</keyword>
<evidence type="ECO:0000256" key="1">
    <source>
        <dbReference type="SAM" id="MobiDB-lite"/>
    </source>
</evidence>
<keyword evidence="2" id="KW-0472">Membrane</keyword>
<proteinExistence type="predicted"/>
<dbReference type="AlphaFoldDB" id="A0A182STT2"/>
<feature type="transmembrane region" description="Helical" evidence="2">
    <location>
        <begin position="33"/>
        <end position="54"/>
    </location>
</feature>
<keyword evidence="2" id="KW-1133">Transmembrane helix</keyword>
<evidence type="ECO:0000256" key="2">
    <source>
        <dbReference type="SAM" id="Phobius"/>
    </source>
</evidence>
<evidence type="ECO:0000313" key="3">
    <source>
        <dbReference type="EnsemblMetazoa" id="AMAM013246-PA"/>
    </source>
</evidence>
<organism evidence="3 4">
    <name type="scientific">Anopheles maculatus</name>
    <dbReference type="NCBI Taxonomy" id="74869"/>
    <lineage>
        <taxon>Eukaryota</taxon>
        <taxon>Metazoa</taxon>
        <taxon>Ecdysozoa</taxon>
        <taxon>Arthropoda</taxon>
        <taxon>Hexapoda</taxon>
        <taxon>Insecta</taxon>
        <taxon>Pterygota</taxon>
        <taxon>Neoptera</taxon>
        <taxon>Endopterygota</taxon>
        <taxon>Diptera</taxon>
        <taxon>Nematocera</taxon>
        <taxon>Culicoidea</taxon>
        <taxon>Culicidae</taxon>
        <taxon>Anophelinae</taxon>
        <taxon>Anopheles</taxon>
        <taxon>Anopheles maculatus group</taxon>
    </lineage>
</organism>
<dbReference type="EnsemblMetazoa" id="AMAM013246-RA">
    <property type="protein sequence ID" value="AMAM013246-PA"/>
    <property type="gene ID" value="AMAM013246"/>
</dbReference>